<proteinExistence type="predicted"/>
<dbReference type="Proteomes" id="UP001595530">
    <property type="component" value="Unassembled WGS sequence"/>
</dbReference>
<organism evidence="2 3">
    <name type="scientific">Undibacterium arcticum</name>
    <dbReference type="NCBI Taxonomy" id="1762892"/>
    <lineage>
        <taxon>Bacteria</taxon>
        <taxon>Pseudomonadati</taxon>
        <taxon>Pseudomonadota</taxon>
        <taxon>Betaproteobacteria</taxon>
        <taxon>Burkholderiales</taxon>
        <taxon>Oxalobacteraceae</taxon>
        <taxon>Undibacterium</taxon>
    </lineage>
</organism>
<name>A0ABV7F6L0_9BURK</name>
<feature type="region of interest" description="Disordered" evidence="1">
    <location>
        <begin position="63"/>
        <end position="83"/>
    </location>
</feature>
<reference evidence="3" key="1">
    <citation type="journal article" date="2019" name="Int. J. Syst. Evol. Microbiol.">
        <title>The Global Catalogue of Microorganisms (GCM) 10K type strain sequencing project: providing services to taxonomists for standard genome sequencing and annotation.</title>
        <authorList>
            <consortium name="The Broad Institute Genomics Platform"/>
            <consortium name="The Broad Institute Genome Sequencing Center for Infectious Disease"/>
            <person name="Wu L."/>
            <person name="Ma J."/>
        </authorList>
    </citation>
    <scope>NUCLEOTIDE SEQUENCE [LARGE SCALE GENOMIC DNA]</scope>
    <source>
        <strain evidence="3">KCTC 42986</strain>
    </source>
</reference>
<evidence type="ECO:0000313" key="2">
    <source>
        <dbReference type="EMBL" id="MFC3109911.1"/>
    </source>
</evidence>
<accession>A0ABV7F6L0</accession>
<feature type="compositionally biased region" description="Basic and acidic residues" evidence="1">
    <location>
        <begin position="68"/>
        <end position="83"/>
    </location>
</feature>
<dbReference type="RefSeq" id="WP_390332326.1">
    <property type="nucleotide sequence ID" value="NZ_JBHRTP010000058.1"/>
</dbReference>
<protein>
    <submittedName>
        <fullName evidence="2">Uncharacterized protein</fullName>
    </submittedName>
</protein>
<dbReference type="EMBL" id="JBHRTP010000058">
    <property type="protein sequence ID" value="MFC3109911.1"/>
    <property type="molecule type" value="Genomic_DNA"/>
</dbReference>
<evidence type="ECO:0000313" key="3">
    <source>
        <dbReference type="Proteomes" id="UP001595530"/>
    </source>
</evidence>
<gene>
    <name evidence="2" type="ORF">ACFOFO_18405</name>
</gene>
<sequence length="118" mass="12661">MTKSVAGRKYPLPIDMRNAGTDTPALAGWRVGFSVTGVEILTRVDCAVCMKRVISHCAVGCNEEGESTDPRQLDRDESTDKKEINAATPVVASGARIDPRSMLACMIPPLDCVIEPGQ</sequence>
<keyword evidence="3" id="KW-1185">Reference proteome</keyword>
<evidence type="ECO:0000256" key="1">
    <source>
        <dbReference type="SAM" id="MobiDB-lite"/>
    </source>
</evidence>
<comment type="caution">
    <text evidence="2">The sequence shown here is derived from an EMBL/GenBank/DDBJ whole genome shotgun (WGS) entry which is preliminary data.</text>
</comment>